<dbReference type="RefSeq" id="WP_230066011.1">
    <property type="nucleotide sequence ID" value="NZ_BAABLL010000010.1"/>
</dbReference>
<dbReference type="InterPro" id="IPR013783">
    <property type="entry name" value="Ig-like_fold"/>
</dbReference>
<evidence type="ECO:0000259" key="5">
    <source>
        <dbReference type="PROSITE" id="PS50853"/>
    </source>
</evidence>
<feature type="compositionally biased region" description="Low complexity" evidence="4">
    <location>
        <begin position="1549"/>
        <end position="1560"/>
    </location>
</feature>
<accession>A0ABV8R2R5</accession>
<dbReference type="Pfam" id="PF00041">
    <property type="entry name" value="fn3"/>
    <property type="match status" value="2"/>
</dbReference>
<keyword evidence="1" id="KW-0378">Hydrolase</keyword>
<dbReference type="NCBIfam" id="NF012211">
    <property type="entry name" value="tand_rpt_95"/>
    <property type="match status" value="2"/>
</dbReference>
<dbReference type="Pfam" id="PF17963">
    <property type="entry name" value="Big_9"/>
    <property type="match status" value="7"/>
</dbReference>
<evidence type="ECO:0000313" key="6">
    <source>
        <dbReference type="EMBL" id="MFC4266754.1"/>
    </source>
</evidence>
<dbReference type="SMART" id="SM00060">
    <property type="entry name" value="FN3"/>
    <property type="match status" value="3"/>
</dbReference>
<dbReference type="PANTHER" id="PTHR14340">
    <property type="entry name" value="MICROFIBRIL-ASSOCIATED GLYCOPROTEIN 3"/>
    <property type="match status" value="1"/>
</dbReference>
<dbReference type="PANTHER" id="PTHR14340:SF9">
    <property type="entry name" value="FIBRONECTIN TYPE-III DOMAIN-CONTAINING PROTEIN"/>
    <property type="match status" value="1"/>
</dbReference>
<sequence length="2037" mass="208988">MSIRSLSAKIVPRRRFLAATGMVAALVTVVAGAIIYPGFVTTDVVLNDGSVWVTNRSANMVGHLNAQSKVLDGGFTATTENFNVLQQAATVFMDNDSGTLLNPVDVSTMALGQDTAMTGTKKISLGSTLVAFADSAAGKVWLVPTASVASFDQKSSKPTLTDIPNAAAVVVPGAENTSTVFVLNPQAGELLTLTVGADAQVSTQSKATIAGLPKVGNLQLTAVGGRAAVLDPESGTLFLPNGKTSHVDNAKGSLIQQPSASGDAVAVETATGLLLQPLDGGQGELASLSGTGTPIAPVQQRGCVHAAWTGVNKYLFYCPGADSKPTPIPKAGAQSRLVFRQNRDVVVLNDMTGGDVWLINQNMQLVNNWDDIKADLTKADDPNKDSTDPNVVNTLPDRTKPNRPPVAVADTFGVRAGVTTVLPILFNDSDPDGDVLTAHPATEKLGIGELQSIYGGTGLQVVVPAGTPAKTETFSYTADDGRGGTATAPVSVRVVPDSENSPPVSLRPTSMVVVQGQSIAQNVLADMTDPDGDSIFLVGAKAGDDSAEVKFTPDGELTYLDNGQSIGAKTVTVSVSDNRAVTEKKISVNIKPGGVPPVANADHVRVVVGQTAVVAPLKNDQDPGGGELRLASVDKPNLGTASPIADNGTFTFTSGTAGVAYLNYQVTNGPQSSTGLIRIDVVAADEALAPVAVKDTAMMPTGGTVLVDVLGNDSDPAGGILVVKGVDVPANAGISVTVLDHKIVKITDLRSNGVPLTINYTVANGYGTAVGSIAVVQIPAPTTLAPPVAKADVATVRVGDVVRIPVLANDSDPNGDLLKHPEITQSPDSSVGKLWVDEDSLRFLAGTTAGTFSAIYKITNSSGQSDSAAVSIHVLASDPQRNLPPAPKNVEGRVLAGSSTRIQIPLDGIDPDGDSVQLMGVDTAPQLGTAIAGNGFITYTAAGNSAGTDSFTYKVKDSLGAEAVGNIQVGVAPVDRVNHPPKTEDDFITIRPGRQVALDVLLNDADPDGDILALQKDGFSDPAEMKPSITKQGRVLLRAPTTPGISTLGYTVSDPSGATAKGTVHVTVTADAPLRAPIARDDSVSAAEALGKNTVDVPVLKNDEDPDGVADALKVTLTRPTESASVLGDGLIRVNLTAAPQMIPYTVTDQDKLSATAIIWVPGTDQQYPVLKKSEPIKLVAGTSATLKLNDYVKVRDGHTPRITQADKVKLIGAPSEKSITADGGGITYAANKEFYGPGSITFEVTDGTGPDDPAGLKSTLTVMTEVTPAPATNLPPTVTGTQLEVAQLETATLDLSKLAKDPENDALTFKLSGAKPEQVTAEVKGSQLSVKSSNDAVLGAVYELGFEVSDGKSSPVKSTVALRITSSTKPLAVANEDVVPDAQAGRKETVDVLANDTNPFPDTPLKLVDVKLVTGASGTTVEKLADKVVVGAPESFTGNVVVSYTVEDKTGDHGRWVDGRITLNVKGKPAVPPAPRVQEIQSKAVMLQWGTPVDNGSPLTGYTVLKSDGGSQDCASNTCMITGLTNAVAYTFTVSAKNAVGSSAYSRASAPATPDASPATPAPPTVKRGDNELTLGWVTPVGEYSAVKSYNVQISPAPPGQNPQKSAVTGNSLTWTGLRNGTEYTFRVQAVNNAPEPSAWSQYSQAGKPAGKPLTPGAPTLSVVSTVGATNQVKLDWVQPDLNGGVLKNYSLTKYLDGVSQGVTTTTMPTATVSLPNGTGSYTFAVAVSTEVDISDLSPRSNARRSVSEPGTVTGLGIAPANTGAAGGAFTVNFAPPSGAALGGSTPGELSYWAQVGGRAPERVVPGGTVAATNGQSVSVQVYVTSSATTEQGKSVTSNAAAAYGIAGTPGITATNGGQGDTSMRYSWSAPGANTDSTAVRIDEGGGFGGWITAKSGNGQVNLGTANTARTIKIQSKNSKGDLGQVSEATGSSGPPVPFTVRPDPGAAKNSCTVPRSGGAYYFDGSVSPATCNGTVNNSDNPGGQWLSYGDGAVTVDSCSPVWNTSGNWYRISSGRLAGNYVRPPTVNTVTGTPPC</sequence>
<keyword evidence="3" id="KW-0119">Carbohydrate metabolism</keyword>
<evidence type="ECO:0000256" key="4">
    <source>
        <dbReference type="SAM" id="MobiDB-lite"/>
    </source>
</evidence>
<feature type="domain" description="Fibronectin type-III" evidence="5">
    <location>
        <begin position="1561"/>
        <end position="1652"/>
    </location>
</feature>
<keyword evidence="2" id="KW-0393">Immunoglobulin domain</keyword>
<keyword evidence="3" id="KW-0624">Polysaccharide degradation</keyword>
<evidence type="ECO:0000256" key="1">
    <source>
        <dbReference type="ARBA" id="ARBA00023295"/>
    </source>
</evidence>
<evidence type="ECO:0000256" key="2">
    <source>
        <dbReference type="ARBA" id="ARBA00023319"/>
    </source>
</evidence>
<dbReference type="Pfam" id="PF17803">
    <property type="entry name" value="Cadherin_4"/>
    <property type="match status" value="1"/>
</dbReference>
<keyword evidence="7" id="KW-1185">Reference proteome</keyword>
<dbReference type="CDD" id="cd00063">
    <property type="entry name" value="FN3"/>
    <property type="match status" value="2"/>
</dbReference>
<dbReference type="PROSITE" id="PS51318">
    <property type="entry name" value="TAT"/>
    <property type="match status" value="1"/>
</dbReference>
<proteinExistence type="predicted"/>
<dbReference type="SUPFAM" id="SSF49265">
    <property type="entry name" value="Fibronectin type III"/>
    <property type="match status" value="2"/>
</dbReference>
<feature type="domain" description="Fibronectin type-III" evidence="5">
    <location>
        <begin position="1656"/>
        <end position="1751"/>
    </location>
</feature>
<dbReference type="PROSITE" id="PS50853">
    <property type="entry name" value="FN3"/>
    <property type="match status" value="3"/>
</dbReference>
<protein>
    <submittedName>
        <fullName evidence="6">Ig-like domain-containing protein</fullName>
    </submittedName>
</protein>
<dbReference type="Proteomes" id="UP001595773">
    <property type="component" value="Unassembled WGS sequence"/>
</dbReference>
<feature type="region of interest" description="Disordered" evidence="4">
    <location>
        <begin position="1919"/>
        <end position="1945"/>
    </location>
</feature>
<dbReference type="InterPro" id="IPR006311">
    <property type="entry name" value="TAT_signal"/>
</dbReference>
<evidence type="ECO:0000313" key="7">
    <source>
        <dbReference type="Proteomes" id="UP001595773"/>
    </source>
</evidence>
<dbReference type="InterPro" id="IPR036116">
    <property type="entry name" value="FN3_sf"/>
</dbReference>
<feature type="domain" description="Fibronectin type-III" evidence="5">
    <location>
        <begin position="1472"/>
        <end position="1557"/>
    </location>
</feature>
<evidence type="ECO:0000256" key="3">
    <source>
        <dbReference type="ARBA" id="ARBA00023326"/>
    </source>
</evidence>
<reference evidence="7" key="1">
    <citation type="journal article" date="2019" name="Int. J. Syst. Evol. Microbiol.">
        <title>The Global Catalogue of Microorganisms (GCM) 10K type strain sequencing project: providing services to taxonomists for standard genome sequencing and annotation.</title>
        <authorList>
            <consortium name="The Broad Institute Genomics Platform"/>
            <consortium name="The Broad Institute Genome Sequencing Center for Infectious Disease"/>
            <person name="Wu L."/>
            <person name="Ma J."/>
        </authorList>
    </citation>
    <scope>NUCLEOTIDE SEQUENCE [LARGE SCALE GENOMIC DNA]</scope>
    <source>
        <strain evidence="7">CGMCC 1.10698</strain>
    </source>
</reference>
<feature type="region of interest" description="Disordered" evidence="4">
    <location>
        <begin position="1548"/>
        <end position="1572"/>
    </location>
</feature>
<dbReference type="Gene3D" id="2.60.40.10">
    <property type="entry name" value="Immunoglobulins"/>
    <property type="match status" value="3"/>
</dbReference>
<name>A0ABV8R2R5_9MICC</name>
<comment type="caution">
    <text evidence="6">The sequence shown here is derived from an EMBL/GenBank/DDBJ whole genome shotgun (WGS) entry which is preliminary data.</text>
</comment>
<dbReference type="InterPro" id="IPR003961">
    <property type="entry name" value="FN3_dom"/>
</dbReference>
<gene>
    <name evidence="6" type="ORF">ACFOW9_14185</name>
</gene>
<dbReference type="Gene3D" id="2.60.40.2810">
    <property type="match status" value="1"/>
</dbReference>
<dbReference type="InterPro" id="IPR040853">
    <property type="entry name" value="RapA2_cadherin-like"/>
</dbReference>
<dbReference type="EMBL" id="JBHSCQ010000022">
    <property type="protein sequence ID" value="MFC4266754.1"/>
    <property type="molecule type" value="Genomic_DNA"/>
</dbReference>
<organism evidence="6 7">
    <name type="scientific">Arthrobacter cryoconiti</name>
    <dbReference type="NCBI Taxonomy" id="748907"/>
    <lineage>
        <taxon>Bacteria</taxon>
        <taxon>Bacillati</taxon>
        <taxon>Actinomycetota</taxon>
        <taxon>Actinomycetes</taxon>
        <taxon>Micrococcales</taxon>
        <taxon>Micrococcaceae</taxon>
        <taxon>Arthrobacter</taxon>
    </lineage>
</organism>
<keyword evidence="1" id="KW-0326">Glycosidase</keyword>